<evidence type="ECO:0000256" key="5">
    <source>
        <dbReference type="ARBA" id="ARBA00023002"/>
    </source>
</evidence>
<dbReference type="PROSITE" id="PS51384">
    <property type="entry name" value="FAD_FR"/>
    <property type="match status" value="1"/>
</dbReference>
<evidence type="ECO:0000256" key="3">
    <source>
        <dbReference type="ARBA" id="ARBA00022630"/>
    </source>
</evidence>
<comment type="catalytic activity">
    <reaction evidence="8">
        <text>2 Fe(III)-[cytochrome b5] + NADH = 2 Fe(II)-[cytochrome b5] + NAD(+) + H(+)</text>
        <dbReference type="Rhea" id="RHEA:46680"/>
        <dbReference type="Rhea" id="RHEA-COMP:10438"/>
        <dbReference type="Rhea" id="RHEA-COMP:10439"/>
        <dbReference type="ChEBI" id="CHEBI:15378"/>
        <dbReference type="ChEBI" id="CHEBI:29033"/>
        <dbReference type="ChEBI" id="CHEBI:29034"/>
        <dbReference type="ChEBI" id="CHEBI:57540"/>
        <dbReference type="ChEBI" id="CHEBI:57945"/>
        <dbReference type="EC" id="1.6.2.2"/>
    </reaction>
</comment>
<dbReference type="KEGG" id="sliu:111349586"/>
<dbReference type="InterPro" id="IPR019180">
    <property type="entry name" value="Oxidoreductase-like_N"/>
</dbReference>
<dbReference type="InterPro" id="IPR017927">
    <property type="entry name" value="FAD-bd_FR_type"/>
</dbReference>
<evidence type="ECO:0000256" key="4">
    <source>
        <dbReference type="ARBA" id="ARBA00022827"/>
    </source>
</evidence>
<dbReference type="Gene3D" id="2.40.30.10">
    <property type="entry name" value="Translation factors"/>
    <property type="match status" value="1"/>
</dbReference>
<reference evidence="11" key="1">
    <citation type="submission" date="2025-08" db="UniProtKB">
        <authorList>
            <consortium name="RefSeq"/>
        </authorList>
    </citation>
    <scope>IDENTIFICATION</scope>
    <source>
        <strain evidence="11">Ishihara</strain>
        <tissue evidence="11">Whole body</tissue>
    </source>
</reference>
<sequence>MEKPNEPNSEDCCNSGCNPCIFDIYDEQLKLYEKYLLNKEIINTIPQNNAISQLKYTGFVLVKNLPECHLHHRLFFKKKSDDNMKVSWKPGDHFLYKYNTDKNSCTRAYTPLKVRNDQSLISDFSIIVKNYELGLVSSHLCNLNEGSITFWRGPYGHYNLECNKFERIIMIAQGTGIAPFISMIETILNNEDDLTKVILLYCCQSENSILFREELYYYKSYWNFKYEIFVSNASVPLKYRYQEPINSHRFSSNNLLPLKPFTNNDQVLICGAPQFNETYKLYLEAETPKVENIVLF</sequence>
<evidence type="ECO:0000313" key="11">
    <source>
        <dbReference type="RefSeq" id="XP_022816513.1"/>
    </source>
</evidence>
<feature type="binding site" evidence="7">
    <location>
        <position position="137"/>
    </location>
    <ligand>
        <name>FAD</name>
        <dbReference type="ChEBI" id="CHEBI:57692"/>
    </ligand>
</feature>
<feature type="binding site" evidence="7">
    <location>
        <position position="136"/>
    </location>
    <ligand>
        <name>FAD</name>
        <dbReference type="ChEBI" id="CHEBI:57692"/>
    </ligand>
</feature>
<feature type="binding site" evidence="7">
    <location>
        <position position="129"/>
    </location>
    <ligand>
        <name>FAD</name>
        <dbReference type="ChEBI" id="CHEBI:57692"/>
    </ligand>
</feature>
<keyword evidence="3 7" id="KW-0285">Flavoprotein</keyword>
<dbReference type="Pfam" id="PF09791">
    <property type="entry name" value="Oxidored-like"/>
    <property type="match status" value="1"/>
</dbReference>
<dbReference type="Pfam" id="PF00970">
    <property type="entry name" value="FAD_binding_6"/>
    <property type="match status" value="1"/>
</dbReference>
<name>A0A9J7DQP5_SPOLT</name>
<proteinExistence type="inferred from homology"/>
<evidence type="ECO:0000256" key="2">
    <source>
        <dbReference type="ARBA" id="ARBA00006105"/>
    </source>
</evidence>
<dbReference type="PRINTS" id="PR00371">
    <property type="entry name" value="FPNCR"/>
</dbReference>
<comment type="cofactor">
    <cofactor evidence="1 7 8">
        <name>FAD</name>
        <dbReference type="ChEBI" id="CHEBI:57692"/>
    </cofactor>
</comment>
<dbReference type="GeneID" id="111349586"/>
<dbReference type="PANTHER" id="PTHR19370:SF184">
    <property type="entry name" value="NADH-CYTOCHROME B5 REDUCTASE-LIKE"/>
    <property type="match status" value="1"/>
</dbReference>
<dbReference type="RefSeq" id="XP_022816513.1">
    <property type="nucleotide sequence ID" value="XM_022960745.1"/>
</dbReference>
<dbReference type="InterPro" id="IPR008333">
    <property type="entry name" value="Cbr1-like_FAD-bd_dom"/>
</dbReference>
<keyword evidence="10" id="KW-1185">Reference proteome</keyword>
<feature type="binding site" evidence="7">
    <location>
        <position position="107"/>
    </location>
    <ligand>
        <name>FAD</name>
        <dbReference type="ChEBI" id="CHEBI:57692"/>
    </ligand>
</feature>
<evidence type="ECO:0000256" key="7">
    <source>
        <dbReference type="PIRSR" id="PIRSR601834-1"/>
    </source>
</evidence>
<accession>A0A9J7DQP5</accession>
<gene>
    <name evidence="11" type="primary">LOC111349586</name>
</gene>
<evidence type="ECO:0000313" key="10">
    <source>
        <dbReference type="Proteomes" id="UP000301870"/>
    </source>
</evidence>
<dbReference type="Pfam" id="PF00175">
    <property type="entry name" value="NAD_binding_1"/>
    <property type="match status" value="1"/>
</dbReference>
<keyword evidence="6 8" id="KW-0520">NAD</keyword>
<evidence type="ECO:0000256" key="8">
    <source>
        <dbReference type="RuleBase" id="RU361226"/>
    </source>
</evidence>
<dbReference type="InterPro" id="IPR001433">
    <property type="entry name" value="OxRdtase_FAD/NAD-bd"/>
</dbReference>
<dbReference type="InterPro" id="IPR001834">
    <property type="entry name" value="CBR-like"/>
</dbReference>
<evidence type="ECO:0000259" key="9">
    <source>
        <dbReference type="PROSITE" id="PS51384"/>
    </source>
</evidence>
<keyword evidence="5 8" id="KW-0560">Oxidoreductase</keyword>
<dbReference type="Proteomes" id="UP000301870">
    <property type="component" value="Chromosome 9"/>
</dbReference>
<organism evidence="10 11">
    <name type="scientific">Spodoptera litura</name>
    <name type="common">Asian cotton leafworm</name>
    <dbReference type="NCBI Taxonomy" id="69820"/>
    <lineage>
        <taxon>Eukaryota</taxon>
        <taxon>Metazoa</taxon>
        <taxon>Ecdysozoa</taxon>
        <taxon>Arthropoda</taxon>
        <taxon>Hexapoda</taxon>
        <taxon>Insecta</taxon>
        <taxon>Pterygota</taxon>
        <taxon>Neoptera</taxon>
        <taxon>Endopterygota</taxon>
        <taxon>Lepidoptera</taxon>
        <taxon>Glossata</taxon>
        <taxon>Ditrysia</taxon>
        <taxon>Noctuoidea</taxon>
        <taxon>Noctuidae</taxon>
        <taxon>Amphipyrinae</taxon>
        <taxon>Spodoptera</taxon>
    </lineage>
</organism>
<dbReference type="InterPro" id="IPR001709">
    <property type="entry name" value="Flavoprot_Pyr_Nucl_cyt_Rdtase"/>
</dbReference>
<dbReference type="SUPFAM" id="SSF63380">
    <property type="entry name" value="Riboflavin synthase domain-like"/>
    <property type="match status" value="1"/>
</dbReference>
<dbReference type="CDD" id="cd06183">
    <property type="entry name" value="cyt_b5_reduct_like"/>
    <property type="match status" value="1"/>
</dbReference>
<feature type="binding site" evidence="7">
    <location>
        <position position="109"/>
    </location>
    <ligand>
        <name>FAD</name>
        <dbReference type="ChEBI" id="CHEBI:57692"/>
    </ligand>
</feature>
<evidence type="ECO:0000256" key="6">
    <source>
        <dbReference type="ARBA" id="ARBA00023027"/>
    </source>
</evidence>
<protein>
    <recommendedName>
        <fullName evidence="8">NADH-cytochrome b5 reductase</fullName>
        <ecNumber evidence="8">1.6.2.2</ecNumber>
    </recommendedName>
</protein>
<dbReference type="OrthoDB" id="432685at2759"/>
<dbReference type="PRINTS" id="PR00406">
    <property type="entry name" value="CYTB5RDTASE"/>
</dbReference>
<evidence type="ECO:0000256" key="1">
    <source>
        <dbReference type="ARBA" id="ARBA00001974"/>
    </source>
</evidence>
<dbReference type="PANTHER" id="PTHR19370">
    <property type="entry name" value="NADH-CYTOCHROME B5 REDUCTASE"/>
    <property type="match status" value="1"/>
</dbReference>
<feature type="binding site" evidence="7">
    <location>
        <position position="127"/>
    </location>
    <ligand>
        <name>FAD</name>
        <dbReference type="ChEBI" id="CHEBI:57692"/>
    </ligand>
</feature>
<dbReference type="GO" id="GO:0090524">
    <property type="term" value="F:cytochrome-b5 reductase activity, acting on NADH"/>
    <property type="evidence" value="ECO:0007669"/>
    <property type="project" value="UniProtKB-EC"/>
</dbReference>
<dbReference type="EC" id="1.6.2.2" evidence="8"/>
<keyword evidence="4 7" id="KW-0274">FAD</keyword>
<comment type="similarity">
    <text evidence="2 8">Belongs to the flavoprotein pyridine nucleotide cytochrome reductase family.</text>
</comment>
<dbReference type="InterPro" id="IPR039261">
    <property type="entry name" value="FNR_nucleotide-bd"/>
</dbReference>
<dbReference type="AlphaFoldDB" id="A0A9J7DQP5"/>
<dbReference type="InterPro" id="IPR017938">
    <property type="entry name" value="Riboflavin_synthase-like_b-brl"/>
</dbReference>
<feature type="domain" description="FAD-binding FR-type" evidence="9">
    <location>
        <begin position="54"/>
        <end position="161"/>
    </location>
</feature>
<dbReference type="SUPFAM" id="SSF52343">
    <property type="entry name" value="Ferredoxin reductase-like, C-terminal NADP-linked domain"/>
    <property type="match status" value="1"/>
</dbReference>
<dbReference type="Gene3D" id="3.40.50.80">
    <property type="entry name" value="Nucleotide-binding domain of ferredoxin-NADP reductase (FNR) module"/>
    <property type="match status" value="1"/>
</dbReference>